<dbReference type="EC" id="1.12.98.1" evidence="2"/>
<comment type="caution">
    <text evidence="5">The sequence shown here is derived from an EMBL/GenBank/DDBJ whole genome shotgun (WGS) entry which is preliminary data.</text>
</comment>
<name>A0A328PXC1_9EURY</name>
<gene>
    <name evidence="5" type="ORF">CA615_06480</name>
</gene>
<evidence type="ECO:0000313" key="5">
    <source>
        <dbReference type="EMBL" id="RAP02601.1"/>
    </source>
</evidence>
<feature type="binding site" evidence="3">
    <location>
        <position position="387"/>
    </location>
    <ligand>
        <name>Mg(2+)</name>
        <dbReference type="ChEBI" id="CHEBI:18420"/>
    </ligand>
</feature>
<evidence type="ECO:0000256" key="4">
    <source>
        <dbReference type="RuleBase" id="RU003896"/>
    </source>
</evidence>
<dbReference type="GO" id="GO:0008901">
    <property type="term" value="F:ferredoxin hydrogenase activity"/>
    <property type="evidence" value="ECO:0007669"/>
    <property type="project" value="InterPro"/>
</dbReference>
<feature type="binding site" evidence="3">
    <location>
        <position position="63"/>
    </location>
    <ligand>
        <name>Ni(2+)</name>
        <dbReference type="ChEBI" id="CHEBI:49786"/>
    </ligand>
</feature>
<dbReference type="GO" id="GO:0050454">
    <property type="term" value="F:coenzyme F420 hydrogenase activity"/>
    <property type="evidence" value="ECO:0007669"/>
    <property type="project" value="UniProtKB-EC"/>
</dbReference>
<proteinExistence type="inferred from homology"/>
<dbReference type="GO" id="GO:0016151">
    <property type="term" value="F:nickel cation binding"/>
    <property type="evidence" value="ECO:0007669"/>
    <property type="project" value="InterPro"/>
</dbReference>
<evidence type="ECO:0000313" key="6">
    <source>
        <dbReference type="Proteomes" id="UP000248557"/>
    </source>
</evidence>
<dbReference type="SUPFAM" id="SSF56762">
    <property type="entry name" value="HydB/Nqo4-like"/>
    <property type="match status" value="1"/>
</dbReference>
<feature type="binding site" evidence="3">
    <location>
        <position position="381"/>
    </location>
    <ligand>
        <name>Ni(2+)</name>
        <dbReference type="ChEBI" id="CHEBI:49786"/>
    </ligand>
</feature>
<dbReference type="PROSITE" id="PS00507">
    <property type="entry name" value="NI_HGENASE_L_1"/>
    <property type="match status" value="1"/>
</dbReference>
<dbReference type="InterPro" id="IPR029014">
    <property type="entry name" value="NiFe-Hase_large"/>
</dbReference>
<feature type="binding site" evidence="3">
    <location>
        <position position="66"/>
    </location>
    <ligand>
        <name>Ni(2+)</name>
        <dbReference type="ChEBI" id="CHEBI:49786"/>
    </ligand>
</feature>
<dbReference type="InterPro" id="IPR017682">
    <property type="entry name" value="Coenz_F420_hydrogenase_asu"/>
</dbReference>
<dbReference type="EMBL" id="NGJK01000081">
    <property type="protein sequence ID" value="RAP02601.1"/>
    <property type="molecule type" value="Genomic_DNA"/>
</dbReference>
<protein>
    <recommendedName>
        <fullName evidence="2">Coenzyme F420 hydrogenase subunit alpha</fullName>
        <ecNumber evidence="2">1.12.98.1</ecNumber>
    </recommendedName>
</protein>
<keyword evidence="3 4" id="KW-0479">Metal-binding</keyword>
<dbReference type="PANTHER" id="PTHR43600">
    <property type="entry name" value="COENZYME F420 HYDROGENASE, SUBUNIT ALPHA"/>
    <property type="match status" value="1"/>
</dbReference>
<dbReference type="PANTHER" id="PTHR43600:SF1">
    <property type="entry name" value="COENZYME F420 HYDROGENASE SUBUNIT ALPHA"/>
    <property type="match status" value="1"/>
</dbReference>
<feature type="binding site" evidence="3">
    <location>
        <position position="66"/>
    </location>
    <ligand>
        <name>Fe cation</name>
        <dbReference type="ChEBI" id="CHEBI:24875"/>
    </ligand>
</feature>
<dbReference type="Pfam" id="PF00374">
    <property type="entry name" value="NiFeSe_Hases"/>
    <property type="match status" value="2"/>
</dbReference>
<keyword evidence="3" id="KW-0460">Magnesium</keyword>
<comment type="cofactor">
    <cofactor evidence="3">
        <name>Ni(2+)</name>
        <dbReference type="ChEBI" id="CHEBI:49786"/>
    </cofactor>
</comment>
<dbReference type="RefSeq" id="WP_011406878.1">
    <property type="nucleotide sequence ID" value="NZ_CAUHHK010000005.1"/>
</dbReference>
<sequence length="406" mass="44981">MSETIVISPTSRQEGHAELSMEVDENGIVTTGRYFSITPVRGIEKMVIGKRPETAPVLVQRICGVCPVTHTLASVEAIDDSLKIEVPQAGRILREMCLNAHMINSHAIHHFLVAPDFVPDNQYKEVVKNISTIRKNAQYVEDTVGGEGIHPSDIRIGGMAHNITKNTKNKIKTRISGMMKLLEEHVETMAGLIEDKDFPDKLGAHNQPVFASDNTYGSKNNLSINEIEEILPSSWYDLPDIGERACSQIPLYKGNVVETGPRARASKFRKFKEVGVKAQHLARAQEMINSAEKILELVDKLDTSAQVMADYTLEGTNRLGVGVIEGPRGTNIHSAKISPEGYISYYNAIVPTTWNIPTMGLATEGFHHEYAPHVIRAYDPCLSCATHMIVKDDETKEVLKDDMVQL</sequence>
<dbReference type="InterPro" id="IPR001501">
    <property type="entry name" value="Ni-dep_hyd_lsu"/>
</dbReference>
<dbReference type="Gene3D" id="1.10.645.10">
    <property type="entry name" value="Cytochrome-c3 Hydrogenase, chain B"/>
    <property type="match status" value="1"/>
</dbReference>
<dbReference type="InterPro" id="IPR018194">
    <property type="entry name" value="Ni-dep_hyd_lsu_Ni_BS"/>
</dbReference>
<evidence type="ECO:0000256" key="1">
    <source>
        <dbReference type="ARBA" id="ARBA00023002"/>
    </source>
</evidence>
<dbReference type="GeneID" id="3856135"/>
<dbReference type="GO" id="GO:0051536">
    <property type="term" value="F:iron-sulfur cluster binding"/>
    <property type="evidence" value="ECO:0007669"/>
    <property type="project" value="InterPro"/>
</dbReference>
<dbReference type="OMA" id="FMPDFTR"/>
<keyword evidence="3 4" id="KW-0533">Nickel</keyword>
<evidence type="ECO:0000256" key="2">
    <source>
        <dbReference type="NCBIfam" id="TIGR03295"/>
    </source>
</evidence>
<keyword evidence="1 4" id="KW-0560">Oxidoreductase</keyword>
<dbReference type="NCBIfam" id="TIGR03295">
    <property type="entry name" value="frhA"/>
    <property type="match status" value="1"/>
</dbReference>
<dbReference type="PROSITE" id="PS00508">
    <property type="entry name" value="NI_HGENASE_L_2"/>
    <property type="match status" value="1"/>
</dbReference>
<reference evidence="5 6" key="1">
    <citation type="submission" date="2017-05" db="EMBL/GenBank/DDBJ databases">
        <title>Host range expansion of the Methanosphaera genus to humans and monogastric animals involves recent and extensive reduction in genome content.</title>
        <authorList>
            <person name="Hoedt E.C."/>
            <person name="Volmer J.G."/>
            <person name="Parks D.H."/>
            <person name="Rosewarne C.P."/>
            <person name="Denman S.E."/>
            <person name="Mcsweeney C.S."/>
            <person name="O Cuiv P."/>
            <person name="Hugenholtz P."/>
            <person name="Tyson G.W."/>
            <person name="Morrison M."/>
        </authorList>
    </citation>
    <scope>NUCLEOTIDE SEQUENCE [LARGE SCALE GENOMIC DNA]</scope>
    <source>
        <strain evidence="5 6">PA5</strain>
    </source>
</reference>
<organism evidence="5 6">
    <name type="scientific">Methanosphaera stadtmanae</name>
    <dbReference type="NCBI Taxonomy" id="2317"/>
    <lineage>
        <taxon>Archaea</taxon>
        <taxon>Methanobacteriati</taxon>
        <taxon>Methanobacteriota</taxon>
        <taxon>Methanomada group</taxon>
        <taxon>Methanobacteria</taxon>
        <taxon>Methanobacteriales</taxon>
        <taxon>Methanobacteriaceae</taxon>
        <taxon>Methanosphaera</taxon>
    </lineage>
</organism>
<dbReference type="GO" id="GO:0050660">
    <property type="term" value="F:flavin adenine dinucleotide binding"/>
    <property type="evidence" value="ECO:0007669"/>
    <property type="project" value="InterPro"/>
</dbReference>
<evidence type="ECO:0000256" key="3">
    <source>
        <dbReference type="PIRSR" id="PIRSR601501-1"/>
    </source>
</evidence>
<feature type="binding site" evidence="3">
    <location>
        <position position="384"/>
    </location>
    <ligand>
        <name>Fe cation</name>
        <dbReference type="ChEBI" id="CHEBI:24875"/>
    </ligand>
</feature>
<dbReference type="AlphaFoldDB" id="A0A328PXC1"/>
<comment type="cofactor">
    <cofactor evidence="3">
        <name>Fe cation</name>
        <dbReference type="ChEBI" id="CHEBI:24875"/>
    </cofactor>
</comment>
<comment type="similarity">
    <text evidence="4">Belongs to the [NiFe]/[NiFeSe] hydrogenase large subunit family.</text>
</comment>
<dbReference type="Proteomes" id="UP000248557">
    <property type="component" value="Unassembled WGS sequence"/>
</dbReference>
<feature type="binding site" evidence="3">
    <location>
        <position position="44"/>
    </location>
    <ligand>
        <name>Mg(2+)</name>
        <dbReference type="ChEBI" id="CHEBI:18420"/>
    </ligand>
</feature>
<accession>A0A328PXC1</accession>
<keyword evidence="3" id="KW-0408">Iron</keyword>